<keyword evidence="3" id="KW-0732">Signal</keyword>
<dbReference type="InterPro" id="IPR013083">
    <property type="entry name" value="Znf_RING/FYVE/PHD"/>
</dbReference>
<reference evidence="5 6" key="1">
    <citation type="journal article" date="2015" name="Proc. Natl. Acad. Sci. U.S.A.">
        <title>The resurrection genome of Boea hygrometrica: A blueprint for survival of dehydration.</title>
        <authorList>
            <person name="Xiao L."/>
            <person name="Yang G."/>
            <person name="Zhang L."/>
            <person name="Yang X."/>
            <person name="Zhao S."/>
            <person name="Ji Z."/>
            <person name="Zhou Q."/>
            <person name="Hu M."/>
            <person name="Wang Y."/>
            <person name="Chen M."/>
            <person name="Xu Y."/>
            <person name="Jin H."/>
            <person name="Xiao X."/>
            <person name="Hu G."/>
            <person name="Bao F."/>
            <person name="Hu Y."/>
            <person name="Wan P."/>
            <person name="Li L."/>
            <person name="Deng X."/>
            <person name="Kuang T."/>
            <person name="Xiang C."/>
            <person name="Zhu J.K."/>
            <person name="Oliver M.J."/>
            <person name="He Y."/>
        </authorList>
    </citation>
    <scope>NUCLEOTIDE SEQUENCE [LARGE SCALE GENOMIC DNA]</scope>
    <source>
        <strain evidence="6">cv. XS01</strain>
    </source>
</reference>
<dbReference type="PROSITE" id="PS50089">
    <property type="entry name" value="ZF_RING_2"/>
    <property type="match status" value="1"/>
</dbReference>
<dbReference type="GO" id="GO:0008270">
    <property type="term" value="F:zinc ion binding"/>
    <property type="evidence" value="ECO:0007669"/>
    <property type="project" value="UniProtKB-KW"/>
</dbReference>
<dbReference type="AlphaFoldDB" id="A0A2Z7BS58"/>
<dbReference type="PANTHER" id="PTHR45676:SF182">
    <property type="entry name" value="RING-TYPE E3 UBIQUITIN TRANSFERASE"/>
    <property type="match status" value="1"/>
</dbReference>
<dbReference type="InterPro" id="IPR001841">
    <property type="entry name" value="Znf_RING"/>
</dbReference>
<organism evidence="5 6">
    <name type="scientific">Dorcoceras hygrometricum</name>
    <dbReference type="NCBI Taxonomy" id="472368"/>
    <lineage>
        <taxon>Eukaryota</taxon>
        <taxon>Viridiplantae</taxon>
        <taxon>Streptophyta</taxon>
        <taxon>Embryophyta</taxon>
        <taxon>Tracheophyta</taxon>
        <taxon>Spermatophyta</taxon>
        <taxon>Magnoliopsida</taxon>
        <taxon>eudicotyledons</taxon>
        <taxon>Gunneridae</taxon>
        <taxon>Pentapetalae</taxon>
        <taxon>asterids</taxon>
        <taxon>lamiids</taxon>
        <taxon>Lamiales</taxon>
        <taxon>Gesneriaceae</taxon>
        <taxon>Didymocarpoideae</taxon>
        <taxon>Trichosporeae</taxon>
        <taxon>Loxocarpinae</taxon>
        <taxon>Dorcoceras</taxon>
    </lineage>
</organism>
<dbReference type="OrthoDB" id="8062037at2759"/>
<feature type="chain" id="PRO_5016242096" description="RING-type domain-containing protein" evidence="3">
    <location>
        <begin position="20"/>
        <end position="116"/>
    </location>
</feature>
<dbReference type="SUPFAM" id="SSF57850">
    <property type="entry name" value="RING/U-box"/>
    <property type="match status" value="1"/>
</dbReference>
<dbReference type="Pfam" id="PF13639">
    <property type="entry name" value="zf-RING_2"/>
    <property type="match status" value="1"/>
</dbReference>
<dbReference type="PANTHER" id="PTHR45676">
    <property type="entry name" value="RING-H2 FINGER PROTEIN ATL51-RELATED"/>
    <property type="match status" value="1"/>
</dbReference>
<accession>A0A2Z7BS58</accession>
<protein>
    <recommendedName>
        <fullName evidence="4">RING-type domain-containing protein</fullName>
    </recommendedName>
</protein>
<dbReference type="UniPathway" id="UPA00143"/>
<feature type="domain" description="RING-type" evidence="4">
    <location>
        <begin position="69"/>
        <end position="111"/>
    </location>
</feature>
<dbReference type="Gene3D" id="3.30.40.10">
    <property type="entry name" value="Zinc/RING finger domain, C3HC4 (zinc finger)"/>
    <property type="match status" value="1"/>
</dbReference>
<feature type="region of interest" description="Disordered" evidence="2">
    <location>
        <begin position="25"/>
        <end position="45"/>
    </location>
</feature>
<dbReference type="Proteomes" id="UP000250235">
    <property type="component" value="Unassembled WGS sequence"/>
</dbReference>
<gene>
    <name evidence="5" type="ORF">F511_04345</name>
</gene>
<evidence type="ECO:0000256" key="2">
    <source>
        <dbReference type="SAM" id="MobiDB-lite"/>
    </source>
</evidence>
<name>A0A2Z7BS58_9LAMI</name>
<evidence type="ECO:0000313" key="6">
    <source>
        <dbReference type="Proteomes" id="UP000250235"/>
    </source>
</evidence>
<feature type="signal peptide" evidence="3">
    <location>
        <begin position="1"/>
        <end position="19"/>
    </location>
</feature>
<evidence type="ECO:0000256" key="1">
    <source>
        <dbReference type="PROSITE-ProRule" id="PRU00175"/>
    </source>
</evidence>
<proteinExistence type="predicted"/>
<evidence type="ECO:0000256" key="3">
    <source>
        <dbReference type="SAM" id="SignalP"/>
    </source>
</evidence>
<keyword evidence="1" id="KW-0862">Zinc</keyword>
<dbReference type="GO" id="GO:0016567">
    <property type="term" value="P:protein ubiquitination"/>
    <property type="evidence" value="ECO:0007669"/>
    <property type="project" value="UniProtKB-UniPathway"/>
</dbReference>
<keyword evidence="6" id="KW-1185">Reference proteome</keyword>
<dbReference type="EMBL" id="KV005005">
    <property type="protein sequence ID" value="KZV35040.1"/>
    <property type="molecule type" value="Genomic_DNA"/>
</dbReference>
<dbReference type="SMART" id="SM00184">
    <property type="entry name" value="RING"/>
    <property type="match status" value="1"/>
</dbReference>
<keyword evidence="1" id="KW-0863">Zinc-finger</keyword>
<evidence type="ECO:0000313" key="5">
    <source>
        <dbReference type="EMBL" id="KZV35040.1"/>
    </source>
</evidence>
<evidence type="ECO:0000259" key="4">
    <source>
        <dbReference type="PROSITE" id="PS50089"/>
    </source>
</evidence>
<sequence>MAGAVVVAICHCLVVLSKGTLTLRSNEPTTDVGQDDPENRRGNDKNMDELALQVIVTSEFSRECNGEVCVVCLGEFMEGEGVRVLPECSHAFHASCIDRWVDRHPSCPLCRVDLIS</sequence>
<keyword evidence="1" id="KW-0479">Metal-binding</keyword>